<dbReference type="AlphaFoldDB" id="A0A2P2NKY8"/>
<evidence type="ECO:0000313" key="1">
    <source>
        <dbReference type="EMBL" id="MBX43142.1"/>
    </source>
</evidence>
<dbReference type="EMBL" id="GGEC01062658">
    <property type="protein sequence ID" value="MBX43142.1"/>
    <property type="molecule type" value="Transcribed_RNA"/>
</dbReference>
<organism evidence="1">
    <name type="scientific">Rhizophora mucronata</name>
    <name type="common">Asiatic mangrove</name>
    <dbReference type="NCBI Taxonomy" id="61149"/>
    <lineage>
        <taxon>Eukaryota</taxon>
        <taxon>Viridiplantae</taxon>
        <taxon>Streptophyta</taxon>
        <taxon>Embryophyta</taxon>
        <taxon>Tracheophyta</taxon>
        <taxon>Spermatophyta</taxon>
        <taxon>Magnoliopsida</taxon>
        <taxon>eudicotyledons</taxon>
        <taxon>Gunneridae</taxon>
        <taxon>Pentapetalae</taxon>
        <taxon>rosids</taxon>
        <taxon>fabids</taxon>
        <taxon>Malpighiales</taxon>
        <taxon>Rhizophoraceae</taxon>
        <taxon>Rhizophora</taxon>
    </lineage>
</organism>
<accession>A0A2P2NKY8</accession>
<proteinExistence type="predicted"/>
<protein>
    <submittedName>
        <fullName evidence="1">Uncharacterized protein</fullName>
    </submittedName>
</protein>
<reference evidence="1" key="1">
    <citation type="submission" date="2018-02" db="EMBL/GenBank/DDBJ databases">
        <title>Rhizophora mucronata_Transcriptome.</title>
        <authorList>
            <person name="Meera S.P."/>
            <person name="Sreeshan A."/>
            <person name="Augustine A."/>
        </authorList>
    </citation>
    <scope>NUCLEOTIDE SEQUENCE</scope>
    <source>
        <tissue evidence="1">Leaf</tissue>
    </source>
</reference>
<name>A0A2P2NKY8_RHIMU</name>
<sequence>MLYACVGSNEMLILRLILRMELKEHKEQRY</sequence>